<dbReference type="InterPro" id="IPR004045">
    <property type="entry name" value="Glutathione_S-Trfase_N"/>
</dbReference>
<comment type="catalytic activity">
    <reaction evidence="1">
        <text>4-maleylacetoacetate = 4-fumarylacetoacetate</text>
        <dbReference type="Rhea" id="RHEA:14817"/>
        <dbReference type="ChEBI" id="CHEBI:17105"/>
        <dbReference type="ChEBI" id="CHEBI:18034"/>
        <dbReference type="EC" id="5.2.1.2"/>
    </reaction>
</comment>
<dbReference type="NCBIfam" id="TIGR01262">
    <property type="entry name" value="maiA"/>
    <property type="match status" value="1"/>
</dbReference>
<dbReference type="RefSeq" id="XP_052737166.1">
    <property type="nucleotide sequence ID" value="XM_052881206.1"/>
</dbReference>
<dbReference type="GeneID" id="112055744"/>
<dbReference type="Pfam" id="PF02798">
    <property type="entry name" value="GST_N"/>
    <property type="match status" value="1"/>
</dbReference>
<feature type="domain" description="GST N-terminal" evidence="8">
    <location>
        <begin position="8"/>
        <end position="90"/>
    </location>
</feature>
<evidence type="ECO:0000256" key="2">
    <source>
        <dbReference type="ARBA" id="ARBA00001955"/>
    </source>
</evidence>
<keyword evidence="6" id="KW-0828">Tyrosine catabolism</keyword>
<proteinExistence type="inferred from homology"/>
<evidence type="ECO:0000259" key="8">
    <source>
        <dbReference type="PROSITE" id="PS50404"/>
    </source>
</evidence>
<evidence type="ECO:0000313" key="11">
    <source>
        <dbReference type="RefSeq" id="XP_052737166.1"/>
    </source>
</evidence>
<dbReference type="InterPro" id="IPR005955">
    <property type="entry name" value="GST_Zeta"/>
</dbReference>
<comment type="cofactor">
    <cofactor evidence="2">
        <name>glutathione</name>
        <dbReference type="ChEBI" id="CHEBI:57925"/>
    </cofactor>
</comment>
<dbReference type="SUPFAM" id="SSF47616">
    <property type="entry name" value="GST C-terminal domain-like"/>
    <property type="match status" value="1"/>
</dbReference>
<dbReference type="InterPro" id="IPR004046">
    <property type="entry name" value="GST_C"/>
</dbReference>
<dbReference type="Pfam" id="PF14497">
    <property type="entry name" value="GST_C_3"/>
    <property type="match status" value="1"/>
</dbReference>
<evidence type="ECO:0000256" key="7">
    <source>
        <dbReference type="ARBA" id="ARBA00023232"/>
    </source>
</evidence>
<gene>
    <name evidence="11" type="primary">LOC112055744</name>
</gene>
<protein>
    <recommendedName>
        <fullName evidence="5">maleylacetoacetate isomerase</fullName>
        <ecNumber evidence="5">5.2.1.2</ecNumber>
    </recommendedName>
</protein>
<comment type="similarity">
    <text evidence="4">Belongs to the GST superfamily. Zeta family.</text>
</comment>
<dbReference type="Gene3D" id="1.20.1050.10">
    <property type="match status" value="1"/>
</dbReference>
<dbReference type="PROSITE" id="PS50405">
    <property type="entry name" value="GST_CTER"/>
    <property type="match status" value="1"/>
</dbReference>
<keyword evidence="11" id="KW-0413">Isomerase</keyword>
<dbReference type="InterPro" id="IPR040079">
    <property type="entry name" value="Glutathione_S-Trfase"/>
</dbReference>
<dbReference type="PROSITE" id="PS50404">
    <property type="entry name" value="GST_NTER"/>
    <property type="match status" value="1"/>
</dbReference>
<dbReference type="SFLD" id="SFLDG00358">
    <property type="entry name" value="Main_(cytGST)"/>
    <property type="match status" value="1"/>
</dbReference>
<evidence type="ECO:0000256" key="3">
    <source>
        <dbReference type="ARBA" id="ARBA00004671"/>
    </source>
</evidence>
<evidence type="ECO:0000256" key="4">
    <source>
        <dbReference type="ARBA" id="ARBA00010007"/>
    </source>
</evidence>
<dbReference type="Gene3D" id="3.40.30.10">
    <property type="entry name" value="Glutaredoxin"/>
    <property type="match status" value="1"/>
</dbReference>
<evidence type="ECO:0000256" key="5">
    <source>
        <dbReference type="ARBA" id="ARBA00013199"/>
    </source>
</evidence>
<dbReference type="PANTHER" id="PTHR42673">
    <property type="entry name" value="MALEYLACETOACETATE ISOMERASE"/>
    <property type="match status" value="1"/>
</dbReference>
<evidence type="ECO:0000313" key="10">
    <source>
        <dbReference type="Proteomes" id="UP001652582"/>
    </source>
</evidence>
<sequence>MAALAGETRAILYGFWLSSCSWRVRATLAYKQIPFEEKSIDIVKQRTQMTDEYRKLNPSQKVPALIIDDTTLVESMAILQYLEETRRTPSLLPNTPLLRARMREICETIVSGIQPLQNIGLKPHFSIEEQYSVFTKYWTRRGLQTLEDLLQKTSGSYCVGDQLSMADLCLVPQLYNAVTRHQLKLEEYTTVSKLYETLLKEKCLSDTHPEKIRLKKVTE</sequence>
<dbReference type="GO" id="GO:0016853">
    <property type="term" value="F:isomerase activity"/>
    <property type="evidence" value="ECO:0007669"/>
    <property type="project" value="UniProtKB-KW"/>
</dbReference>
<evidence type="ECO:0000256" key="1">
    <source>
        <dbReference type="ARBA" id="ARBA00001622"/>
    </source>
</evidence>
<comment type="pathway">
    <text evidence="3">Amino-acid degradation; L-phenylalanine degradation; acetoacetate and fumarate from L-phenylalanine: step 5/6.</text>
</comment>
<accession>A0ABM3LDN1</accession>
<dbReference type="InterPro" id="IPR036249">
    <property type="entry name" value="Thioredoxin-like_sf"/>
</dbReference>
<organism evidence="10 11">
    <name type="scientific">Bicyclus anynana</name>
    <name type="common">Squinting bush brown butterfly</name>
    <dbReference type="NCBI Taxonomy" id="110368"/>
    <lineage>
        <taxon>Eukaryota</taxon>
        <taxon>Metazoa</taxon>
        <taxon>Ecdysozoa</taxon>
        <taxon>Arthropoda</taxon>
        <taxon>Hexapoda</taxon>
        <taxon>Insecta</taxon>
        <taxon>Pterygota</taxon>
        <taxon>Neoptera</taxon>
        <taxon>Endopterygota</taxon>
        <taxon>Lepidoptera</taxon>
        <taxon>Glossata</taxon>
        <taxon>Ditrysia</taxon>
        <taxon>Papilionoidea</taxon>
        <taxon>Nymphalidae</taxon>
        <taxon>Satyrinae</taxon>
        <taxon>Satyrini</taxon>
        <taxon>Mycalesina</taxon>
        <taxon>Bicyclus</taxon>
    </lineage>
</organism>
<keyword evidence="7" id="KW-0585">Phenylalanine catabolism</keyword>
<keyword evidence="10" id="KW-1185">Reference proteome</keyword>
<dbReference type="SUPFAM" id="SSF52833">
    <property type="entry name" value="Thioredoxin-like"/>
    <property type="match status" value="1"/>
</dbReference>
<dbReference type="SFLD" id="SFLDS00019">
    <property type="entry name" value="Glutathione_Transferase_(cytos"/>
    <property type="match status" value="1"/>
</dbReference>
<evidence type="ECO:0000256" key="6">
    <source>
        <dbReference type="ARBA" id="ARBA00022878"/>
    </source>
</evidence>
<name>A0ABM3LDN1_BICAN</name>
<dbReference type="Proteomes" id="UP001652582">
    <property type="component" value="Chromosome 4"/>
</dbReference>
<dbReference type="InterPro" id="IPR010987">
    <property type="entry name" value="Glutathione-S-Trfase_C-like"/>
</dbReference>
<feature type="domain" description="GST C-terminal" evidence="9">
    <location>
        <begin position="95"/>
        <end position="219"/>
    </location>
</feature>
<dbReference type="EC" id="5.2.1.2" evidence="5"/>
<dbReference type="PANTHER" id="PTHR42673:SF4">
    <property type="entry name" value="MALEYLACETOACETATE ISOMERASE"/>
    <property type="match status" value="1"/>
</dbReference>
<dbReference type="InterPro" id="IPR036282">
    <property type="entry name" value="Glutathione-S-Trfase_C_sf"/>
</dbReference>
<evidence type="ECO:0000259" key="9">
    <source>
        <dbReference type="PROSITE" id="PS50405"/>
    </source>
</evidence>
<reference evidence="11" key="1">
    <citation type="submission" date="2025-08" db="UniProtKB">
        <authorList>
            <consortium name="RefSeq"/>
        </authorList>
    </citation>
    <scope>IDENTIFICATION</scope>
</reference>